<dbReference type="PANTHER" id="PTHR35841">
    <property type="entry name" value="PHOSPHONATES-BINDING PERIPLASMIC PROTEIN"/>
    <property type="match status" value="1"/>
</dbReference>
<dbReference type="NCBIfam" id="TIGR01098">
    <property type="entry name" value="3A0109s03R"/>
    <property type="match status" value="1"/>
</dbReference>
<evidence type="ECO:0000313" key="5">
    <source>
        <dbReference type="Proteomes" id="UP001056079"/>
    </source>
</evidence>
<dbReference type="CDD" id="cd01071">
    <property type="entry name" value="PBP2_PhnD_like"/>
    <property type="match status" value="1"/>
</dbReference>
<dbReference type="SUPFAM" id="SSF53850">
    <property type="entry name" value="Periplasmic binding protein-like II"/>
    <property type="match status" value="1"/>
</dbReference>
<dbReference type="PANTHER" id="PTHR35841:SF1">
    <property type="entry name" value="PHOSPHONATES-BINDING PERIPLASMIC PROTEIN"/>
    <property type="match status" value="1"/>
</dbReference>
<dbReference type="InterPro" id="IPR005770">
    <property type="entry name" value="PhnD"/>
</dbReference>
<evidence type="ECO:0000256" key="3">
    <source>
        <dbReference type="SAM" id="MobiDB-lite"/>
    </source>
</evidence>
<dbReference type="Proteomes" id="UP001056079">
    <property type="component" value="Chromosome"/>
</dbReference>
<dbReference type="EMBL" id="CP098609">
    <property type="protein sequence ID" value="USC48601.1"/>
    <property type="molecule type" value="Genomic_DNA"/>
</dbReference>
<reference evidence="4" key="1">
    <citation type="submission" date="2021-08" db="EMBL/GenBank/DDBJ databases">
        <title>DNA methylation of m4C regulates biosynthesis of daptomycin in Streptomyces roseosporus L30.</title>
        <authorList>
            <person name="Fang J.-L."/>
        </authorList>
    </citation>
    <scope>NUCLEOTIDE SEQUENCE</scope>
    <source>
        <strain evidence="4">L30</strain>
    </source>
</reference>
<name>A0ABY4UW77_STRFL</name>
<sequence length="301" mass="32396">MLVTALTACGSSAAKESASEKADKDPDQLVFVAIPDEESTTLQQRFKPLIDLLEKETEKKVVIQAATDYAAVIEGQRARKVDIAQHGPLSYVVARASGVKLTPIGAQVTKRGEDPGYQSYGIVKKDSAIKNLEEFAGQKVCFADPNSTSGYLYPKAALRKVGIDNTKDITEVMAGGQDASVLSVDKGQCDAGFAAEAMVDTLLPGKGSIKKGDLRVVWKSDMIPGSPVTVSDDLSPALRKKITDAFVEKANEDYLRAHGFCTGDACRIGENWGYVPVADADFDSVRDVCRVTRDKQCKNPE</sequence>
<evidence type="ECO:0000256" key="1">
    <source>
        <dbReference type="ARBA" id="ARBA00007162"/>
    </source>
</evidence>
<feature type="region of interest" description="Disordered" evidence="3">
    <location>
        <begin position="1"/>
        <end position="24"/>
    </location>
</feature>
<comment type="similarity">
    <text evidence="1">Belongs to the phosphate/phosphite/phosphonate binding protein family.</text>
</comment>
<evidence type="ECO:0000256" key="2">
    <source>
        <dbReference type="ARBA" id="ARBA00022729"/>
    </source>
</evidence>
<accession>A0ABY4UW77</accession>
<dbReference type="Gene3D" id="3.40.190.10">
    <property type="entry name" value="Periplasmic binding protein-like II"/>
    <property type="match status" value="2"/>
</dbReference>
<dbReference type="RefSeq" id="WP_006125811.1">
    <property type="nucleotide sequence ID" value="NZ_CP098609.1"/>
</dbReference>
<proteinExistence type="inferred from homology"/>
<protein>
    <submittedName>
        <fullName evidence="4">Phosphate/phosphite/phosphonate ABC transporter substrate-binding protein</fullName>
    </submittedName>
</protein>
<organism evidence="4 5">
    <name type="scientific">Streptomyces filamentosus</name>
    <name type="common">Streptomyces roseosporus</name>
    <dbReference type="NCBI Taxonomy" id="67294"/>
    <lineage>
        <taxon>Bacteria</taxon>
        <taxon>Bacillati</taxon>
        <taxon>Actinomycetota</taxon>
        <taxon>Actinomycetes</taxon>
        <taxon>Kitasatosporales</taxon>
        <taxon>Streptomycetaceae</taxon>
        <taxon>Streptomyces</taxon>
    </lineage>
</organism>
<keyword evidence="5" id="KW-1185">Reference proteome</keyword>
<keyword evidence="2" id="KW-0732">Signal</keyword>
<dbReference type="Pfam" id="PF12974">
    <property type="entry name" value="Phosphonate-bd"/>
    <property type="match status" value="1"/>
</dbReference>
<evidence type="ECO:0000313" key="4">
    <source>
        <dbReference type="EMBL" id="USC48601.1"/>
    </source>
</evidence>
<gene>
    <name evidence="4" type="ORF">K7395_18630</name>
</gene>